<evidence type="ECO:0000313" key="2">
    <source>
        <dbReference type="EMBL" id="AEM72341.1"/>
    </source>
</evidence>
<proteinExistence type="predicted"/>
<dbReference type="Pfam" id="PF17293">
    <property type="entry name" value="Arm-DNA-bind_5"/>
    <property type="match status" value="1"/>
</dbReference>
<dbReference type="AlphaFoldDB" id="G2PMZ3"/>
<feature type="domain" description="Arm DNA-binding" evidence="1">
    <location>
        <begin position="18"/>
        <end position="54"/>
    </location>
</feature>
<evidence type="ECO:0000259" key="1">
    <source>
        <dbReference type="Pfam" id="PF17293"/>
    </source>
</evidence>
<protein>
    <recommendedName>
        <fullName evidence="1">Arm DNA-binding domain-containing protein</fullName>
    </recommendedName>
</protein>
<keyword evidence="3" id="KW-1185">Reference proteome</keyword>
<reference evidence="2 3" key="2">
    <citation type="journal article" date="2012" name="Stand. Genomic Sci.">
        <title>Complete genome sequence of the facultatively anaerobic, appendaged bacterium Muricauda ruestringensis type strain (B1(T)).</title>
        <authorList>
            <person name="Huntemann M."/>
            <person name="Teshima H."/>
            <person name="Lapidus A."/>
            <person name="Nolan M."/>
            <person name="Lucas S."/>
            <person name="Hammon N."/>
            <person name="Deshpande S."/>
            <person name="Cheng J.F."/>
            <person name="Tapia R."/>
            <person name="Goodwin L.A."/>
            <person name="Pitluck S."/>
            <person name="Liolios K."/>
            <person name="Pagani I."/>
            <person name="Ivanova N."/>
            <person name="Mavromatis K."/>
            <person name="Mikhailova N."/>
            <person name="Pati A."/>
            <person name="Chen A."/>
            <person name="Palaniappan K."/>
            <person name="Land M."/>
            <person name="Hauser L."/>
            <person name="Pan C."/>
            <person name="Brambilla E.M."/>
            <person name="Rohde M."/>
            <person name="Spring S."/>
            <person name="Goker M."/>
            <person name="Detter J.C."/>
            <person name="Bristow J."/>
            <person name="Eisen J.A."/>
            <person name="Markowitz V."/>
            <person name="Hugenholtz P."/>
            <person name="Kyrpides N.C."/>
            <person name="Klenk H.P."/>
            <person name="Woyke T."/>
        </authorList>
    </citation>
    <scope>NUCLEOTIDE SEQUENCE [LARGE SCALE GENOMIC DNA]</scope>
    <source>
        <strain evidence="3">DSM 13258 / LMG 19739 / B1</strain>
    </source>
</reference>
<reference evidence="3" key="1">
    <citation type="submission" date="2011-08" db="EMBL/GenBank/DDBJ databases">
        <title>The complete genome of Muricauda ruestringensis DSM 13258.</title>
        <authorList>
            <person name="Lucas S."/>
            <person name="Han J."/>
            <person name="Lapidus A."/>
            <person name="Bruce D."/>
            <person name="Goodwin L."/>
            <person name="Pitluck S."/>
            <person name="Peters L."/>
            <person name="Kyrpides N."/>
            <person name="Mavromatis K."/>
            <person name="Ivanova N."/>
            <person name="Ovchinnikova G."/>
            <person name="Teshima H."/>
            <person name="Detter J.C."/>
            <person name="Tapia R."/>
            <person name="Han C."/>
            <person name="Land M."/>
            <person name="Hauser L."/>
            <person name="Markowitz V."/>
            <person name="Cheng J.-F."/>
            <person name="Hugenholtz P."/>
            <person name="Woyke T."/>
            <person name="Wu D."/>
            <person name="Spring S."/>
            <person name="Schroeder M."/>
            <person name="Brambilla E."/>
            <person name="Klenk H.-P."/>
            <person name="Eisen J.A."/>
        </authorList>
    </citation>
    <scope>NUCLEOTIDE SEQUENCE [LARGE SCALE GENOMIC DNA]</scope>
    <source>
        <strain evidence="3">DSM 13258 / LMG 19739 / B1</strain>
    </source>
</reference>
<sequence length="60" mass="6782">MLNSNILKVVLFTRDTSNNLEKLSIYAQITVNGKRAEISLKRSFPSKVWDNSRNRGRGGS</sequence>
<evidence type="ECO:0000313" key="3">
    <source>
        <dbReference type="Proteomes" id="UP000008908"/>
    </source>
</evidence>
<dbReference type="HOGENOM" id="CLU_2936587_0_0_10"/>
<dbReference type="InterPro" id="IPR035386">
    <property type="entry name" value="Arm-DNA-bind_5"/>
</dbReference>
<dbReference type="KEGG" id="mrs:Murru_3324"/>
<name>G2PMZ3_ALLRU</name>
<dbReference type="EMBL" id="CP002999">
    <property type="protein sequence ID" value="AEM72341.1"/>
    <property type="molecule type" value="Genomic_DNA"/>
</dbReference>
<organism evidence="2 3">
    <name type="scientific">Allomuricauda ruestringensis (strain DSM 13258 / CIP 107369 / LMG 19739 / B1)</name>
    <name type="common">Muricauda ruestringensis</name>
    <dbReference type="NCBI Taxonomy" id="886377"/>
    <lineage>
        <taxon>Bacteria</taxon>
        <taxon>Pseudomonadati</taxon>
        <taxon>Bacteroidota</taxon>
        <taxon>Flavobacteriia</taxon>
        <taxon>Flavobacteriales</taxon>
        <taxon>Flavobacteriaceae</taxon>
        <taxon>Flagellimonas</taxon>
    </lineage>
</organism>
<accession>G2PMZ3</accession>
<dbReference type="RefSeq" id="WP_014034615.1">
    <property type="nucleotide sequence ID" value="NC_015945.1"/>
</dbReference>
<gene>
    <name evidence="2" type="ordered locus">Murru_3324</name>
</gene>
<dbReference type="OrthoDB" id="1098628at2"/>
<dbReference type="Proteomes" id="UP000008908">
    <property type="component" value="Chromosome"/>
</dbReference>